<name>A0ABY0I5Z8_9GAMM</name>
<evidence type="ECO:0000313" key="1">
    <source>
        <dbReference type="EMBL" id="RYU63822.1"/>
    </source>
</evidence>
<evidence type="ECO:0000313" key="2">
    <source>
        <dbReference type="Proteomes" id="UP000294166"/>
    </source>
</evidence>
<dbReference type="EMBL" id="SEZN01000021">
    <property type="protein sequence ID" value="RYU63822.1"/>
    <property type="molecule type" value="Genomic_DNA"/>
</dbReference>
<keyword evidence="2" id="KW-1185">Reference proteome</keyword>
<organism evidence="1 2">
    <name type="scientific">Aliivibrio finisterrensis</name>
    <dbReference type="NCBI Taxonomy" id="511998"/>
    <lineage>
        <taxon>Bacteria</taxon>
        <taxon>Pseudomonadati</taxon>
        <taxon>Pseudomonadota</taxon>
        <taxon>Gammaproteobacteria</taxon>
        <taxon>Vibrionales</taxon>
        <taxon>Vibrionaceae</taxon>
        <taxon>Aliivibrio</taxon>
    </lineage>
</organism>
<protein>
    <recommendedName>
        <fullName evidence="3">Type II secretion system protein</fullName>
    </recommendedName>
</protein>
<proteinExistence type="predicted"/>
<dbReference type="Proteomes" id="UP000294166">
    <property type="component" value="Unassembled WGS sequence"/>
</dbReference>
<comment type="caution">
    <text evidence="1">The sequence shown here is derived from an EMBL/GenBank/DDBJ whole genome shotgun (WGS) entry which is preliminary data.</text>
</comment>
<dbReference type="RefSeq" id="WP_130066592.1">
    <property type="nucleotide sequence ID" value="NZ_SEZN01000021.1"/>
</dbReference>
<gene>
    <name evidence="1" type="ORF">ERW53_12345</name>
</gene>
<sequence>MMANSFGKQKGSILIGALLATIIMMVVFSKFTQQWAEENQRSAITLQGQRLATIANAVVRYQSSGGDSSTTPPLLSPLEQWDQVGHPFVNGAVHLGLDWLKSQAFCGGSATSPVENLHCNTLNNPFLGGDTTYRFEISNNGTIINTRIQIVQKADHANGILSNTGDPDRHLAGEIAVAAEKLVSFSSMGATNSFFTATTTAIVQGDIGLNVANTPYSRRDGLVTITGTQIHEDGAGIEGAETISAERFADYDRATDTVSTTRFIDMDGDSALERLTVEEFITPQAEIDNLTSTFIDSDGAIIDTAEINDLTVEYIQQIDASVQNQFAGQVRVGNATDNVTLSEGDVSMTGTLINADDDTYFIDMDPSGISRLNDIVLTSLGNRSISDVMPKLSMQGVKMVAANDLLPLPVCASGGSPRLLITPKRWTTIFLDNGAIKVNNNINYIDANIVGTNWQIIFKTHDVGDPALGLIDDPNGLGLAEVYCYYP</sequence>
<accession>A0ABY0I5Z8</accession>
<reference evidence="1 2" key="1">
    <citation type="submission" date="2019-02" db="EMBL/GenBank/DDBJ databases">
        <title>Genome sequences of Aliivibrio finisterrensis strains from farmed Atlantic salmon.</title>
        <authorList>
            <person name="Bowman J.P."/>
        </authorList>
    </citation>
    <scope>NUCLEOTIDE SEQUENCE [LARGE SCALE GENOMIC DNA]</scope>
    <source>
        <strain evidence="1 2">A21</strain>
    </source>
</reference>
<evidence type="ECO:0008006" key="3">
    <source>
        <dbReference type="Google" id="ProtNLM"/>
    </source>
</evidence>